<organism evidence="12 13">
    <name type="scientific">Basidiobolus ranarum</name>
    <dbReference type="NCBI Taxonomy" id="34480"/>
    <lineage>
        <taxon>Eukaryota</taxon>
        <taxon>Fungi</taxon>
        <taxon>Fungi incertae sedis</taxon>
        <taxon>Zoopagomycota</taxon>
        <taxon>Entomophthoromycotina</taxon>
        <taxon>Basidiobolomycetes</taxon>
        <taxon>Basidiobolales</taxon>
        <taxon>Basidiobolaceae</taxon>
        <taxon>Basidiobolus</taxon>
    </lineage>
</organism>
<sequence>MSANSLMPNLFGTFLPEDVTTVSKTEFPQTYSFMKESSFFSDSRLNTLPLTPPAHVTDFGTENGVSRDGSLSPRSFKARSSSVSSEQTSPEPAVRTASKAGRKRKSEVIDKDARAKDRVIRNRAAAQESRDRKRLYISELEDSNNVLQEQNNTLSMRLQRVEDEKLNLAKKLEALTAQLAQFQSQFHANPVSQQPVMSNFLVGSFGESAVLTKSFSRVVNRQPCFDSQQRRLPTFKRNLYGPSFRSTDLPVCLNSYNISLVWWILIWIFSFGLSPILLNHSPEYPGFRKNIDEDIPVKPLTLFYKALESVKILRQDWIFVPSLRNNMLWPP</sequence>
<comment type="subcellular location">
    <subcellularLocation>
        <location evidence="1">Nucleus</location>
    </subcellularLocation>
</comment>
<evidence type="ECO:0000256" key="5">
    <source>
        <dbReference type="ARBA" id="ARBA00023163"/>
    </source>
</evidence>
<evidence type="ECO:0000256" key="7">
    <source>
        <dbReference type="ARBA" id="ARBA00023242"/>
    </source>
</evidence>
<keyword evidence="4" id="KW-0238">DNA-binding</keyword>
<accession>A0ABR2WA75</accession>
<evidence type="ECO:0000313" key="13">
    <source>
        <dbReference type="Proteomes" id="UP001479436"/>
    </source>
</evidence>
<feature type="coiled-coil region" evidence="8">
    <location>
        <begin position="137"/>
        <end position="185"/>
    </location>
</feature>
<feature type="region of interest" description="Disordered" evidence="9">
    <location>
        <begin position="55"/>
        <end position="114"/>
    </location>
</feature>
<evidence type="ECO:0000256" key="2">
    <source>
        <dbReference type="ARBA" id="ARBA00007163"/>
    </source>
</evidence>
<name>A0ABR2WA75_9FUNG</name>
<dbReference type="SMART" id="SM00338">
    <property type="entry name" value="BRLZ"/>
    <property type="match status" value="1"/>
</dbReference>
<dbReference type="Proteomes" id="UP001479436">
    <property type="component" value="Unassembled WGS sequence"/>
</dbReference>
<dbReference type="PROSITE" id="PS00036">
    <property type="entry name" value="BZIP_BASIC"/>
    <property type="match status" value="1"/>
</dbReference>
<keyword evidence="5" id="KW-0804">Transcription</keyword>
<keyword evidence="3" id="KW-0805">Transcription regulation</keyword>
<feature type="transmembrane region" description="Helical" evidence="10">
    <location>
        <begin position="260"/>
        <end position="278"/>
    </location>
</feature>
<keyword evidence="10" id="KW-0472">Membrane</keyword>
<dbReference type="Pfam" id="PF00170">
    <property type="entry name" value="bZIP_1"/>
    <property type="match status" value="1"/>
</dbReference>
<proteinExistence type="inferred from homology"/>
<evidence type="ECO:0000256" key="6">
    <source>
        <dbReference type="ARBA" id="ARBA00023230"/>
    </source>
</evidence>
<keyword evidence="8" id="KW-0175">Coiled coil</keyword>
<comment type="caution">
    <text evidence="12">The sequence shown here is derived from an EMBL/GenBank/DDBJ whole genome shotgun (WGS) entry which is preliminary data.</text>
</comment>
<feature type="compositionally biased region" description="Low complexity" evidence="9">
    <location>
        <begin position="70"/>
        <end position="85"/>
    </location>
</feature>
<protein>
    <recommendedName>
        <fullName evidence="11">BZIP domain-containing protein</fullName>
    </recommendedName>
</protein>
<evidence type="ECO:0000256" key="4">
    <source>
        <dbReference type="ARBA" id="ARBA00023125"/>
    </source>
</evidence>
<evidence type="ECO:0000256" key="8">
    <source>
        <dbReference type="SAM" id="Coils"/>
    </source>
</evidence>
<evidence type="ECO:0000259" key="11">
    <source>
        <dbReference type="PROSITE" id="PS50217"/>
    </source>
</evidence>
<dbReference type="PROSITE" id="PS50217">
    <property type="entry name" value="BZIP"/>
    <property type="match status" value="1"/>
</dbReference>
<dbReference type="PANTHER" id="PTHR46714">
    <property type="entry name" value="TRANSCRIPTIONAL ACTIVATOR HAC1"/>
    <property type="match status" value="1"/>
</dbReference>
<dbReference type="InterPro" id="IPR044280">
    <property type="entry name" value="Hac1/HY5"/>
</dbReference>
<evidence type="ECO:0000256" key="10">
    <source>
        <dbReference type="SAM" id="Phobius"/>
    </source>
</evidence>
<gene>
    <name evidence="12" type="ORF">K7432_001058</name>
</gene>
<comment type="similarity">
    <text evidence="2">Belongs to the bZIP family.</text>
</comment>
<evidence type="ECO:0000256" key="9">
    <source>
        <dbReference type="SAM" id="MobiDB-lite"/>
    </source>
</evidence>
<dbReference type="InterPro" id="IPR004827">
    <property type="entry name" value="bZIP"/>
</dbReference>
<keyword evidence="10" id="KW-1133">Transmembrane helix</keyword>
<evidence type="ECO:0000256" key="1">
    <source>
        <dbReference type="ARBA" id="ARBA00004123"/>
    </source>
</evidence>
<keyword evidence="10" id="KW-0812">Transmembrane</keyword>
<dbReference type="SUPFAM" id="SSF57959">
    <property type="entry name" value="Leucine zipper domain"/>
    <property type="match status" value="1"/>
</dbReference>
<dbReference type="InterPro" id="IPR046347">
    <property type="entry name" value="bZIP_sf"/>
</dbReference>
<keyword evidence="6" id="KW-0834">Unfolded protein response</keyword>
<keyword evidence="7" id="KW-0539">Nucleus</keyword>
<keyword evidence="13" id="KW-1185">Reference proteome</keyword>
<evidence type="ECO:0000313" key="12">
    <source>
        <dbReference type="EMBL" id="KAK9728455.1"/>
    </source>
</evidence>
<dbReference type="EMBL" id="JASJQH010006897">
    <property type="protein sequence ID" value="KAK9728455.1"/>
    <property type="molecule type" value="Genomic_DNA"/>
</dbReference>
<feature type="domain" description="BZIP" evidence="11">
    <location>
        <begin position="112"/>
        <end position="175"/>
    </location>
</feature>
<dbReference type="CDD" id="cd14686">
    <property type="entry name" value="bZIP"/>
    <property type="match status" value="1"/>
</dbReference>
<dbReference type="PANTHER" id="PTHR46714:SF6">
    <property type="entry name" value="TRANSCRIPTIONAL ACTIVATOR HAC1"/>
    <property type="match status" value="1"/>
</dbReference>
<dbReference type="Gene3D" id="1.20.5.170">
    <property type="match status" value="1"/>
</dbReference>
<evidence type="ECO:0000256" key="3">
    <source>
        <dbReference type="ARBA" id="ARBA00023015"/>
    </source>
</evidence>
<reference evidence="12 13" key="1">
    <citation type="submission" date="2023-04" db="EMBL/GenBank/DDBJ databases">
        <title>Genome of Basidiobolus ranarum AG-B5.</title>
        <authorList>
            <person name="Stajich J.E."/>
            <person name="Carter-House D."/>
            <person name="Gryganskyi A."/>
        </authorList>
    </citation>
    <scope>NUCLEOTIDE SEQUENCE [LARGE SCALE GENOMIC DNA]</scope>
    <source>
        <strain evidence="12 13">AG-B5</strain>
    </source>
</reference>